<feature type="transmembrane region" description="Helical" evidence="1">
    <location>
        <begin position="12"/>
        <end position="34"/>
    </location>
</feature>
<keyword evidence="1" id="KW-0472">Membrane</keyword>
<organism evidence="2 3">
    <name type="scientific">Candidatus Seongchinamella marina</name>
    <dbReference type="NCBI Taxonomy" id="2518990"/>
    <lineage>
        <taxon>Bacteria</taxon>
        <taxon>Pseudomonadati</taxon>
        <taxon>Pseudomonadota</taxon>
        <taxon>Gammaproteobacteria</taxon>
        <taxon>Cellvibrionales</taxon>
        <taxon>Halieaceae</taxon>
        <taxon>Seongchinamella</taxon>
    </lineage>
</organism>
<dbReference type="RefSeq" id="WP_279253135.1">
    <property type="nucleotide sequence ID" value="NZ_SHNP01000004.1"/>
</dbReference>
<proteinExistence type="predicted"/>
<sequence length="366" mass="40390">MIARVVSSARGLLPGLITVLLMYLFSTSVAWAQFSSPQNLDPASASISLGSSFQSDAWLVYTYDIDETGNVVNATIQSTNGVLEVEQAVLQQVNAMQFRPAQRSGKPVKVSADPVVYTWILDKPREMSPRFAELYQQAWDLYAAENYDAAFDIAIKLKAYPGRNAKEEVKFQVLAASLASRWNDEAAELQHLSRVVEFQSLALNNNFNNSYVSTQQYLQILKRMQTLQLNNRMLADAGNTLDRMQSLGRGSEVVAEAASQYSQAEQEIQALPDVVIAGELVPLYREGPGSWKAGLSRRDFSISDVRGRVGAVFLVCAAGERSLRYPSREPWAIPTGWSQCKIDVTGEAGTRLVLHQYAPGQLSAPQ</sequence>
<keyword evidence="1" id="KW-1133">Transmembrane helix</keyword>
<protein>
    <submittedName>
        <fullName evidence="2">Energy transducer TonB</fullName>
    </submittedName>
</protein>
<accession>A0ABT3SWH8</accession>
<dbReference type="EMBL" id="SHNP01000004">
    <property type="protein sequence ID" value="MCX2974352.1"/>
    <property type="molecule type" value="Genomic_DNA"/>
</dbReference>
<dbReference type="Gene3D" id="3.30.1150.10">
    <property type="match status" value="1"/>
</dbReference>
<name>A0ABT3SWH8_9GAMM</name>
<dbReference type="Proteomes" id="UP001143307">
    <property type="component" value="Unassembled WGS sequence"/>
</dbReference>
<evidence type="ECO:0000313" key="3">
    <source>
        <dbReference type="Proteomes" id="UP001143307"/>
    </source>
</evidence>
<reference evidence="2" key="1">
    <citation type="submission" date="2019-02" db="EMBL/GenBank/DDBJ databases">
        <authorList>
            <person name="Li S.-H."/>
        </authorList>
    </citation>
    <scope>NUCLEOTIDE SEQUENCE</scope>
    <source>
        <strain evidence="2">IMCC8485</strain>
    </source>
</reference>
<dbReference type="SUPFAM" id="SSF74653">
    <property type="entry name" value="TolA/TonB C-terminal domain"/>
    <property type="match status" value="1"/>
</dbReference>
<comment type="caution">
    <text evidence="2">The sequence shown here is derived from an EMBL/GenBank/DDBJ whole genome shotgun (WGS) entry which is preliminary data.</text>
</comment>
<keyword evidence="1" id="KW-0812">Transmembrane</keyword>
<keyword evidence="3" id="KW-1185">Reference proteome</keyword>
<evidence type="ECO:0000256" key="1">
    <source>
        <dbReference type="SAM" id="Phobius"/>
    </source>
</evidence>
<gene>
    <name evidence="2" type="ORF">EYC87_12230</name>
</gene>
<evidence type="ECO:0000313" key="2">
    <source>
        <dbReference type="EMBL" id="MCX2974352.1"/>
    </source>
</evidence>